<dbReference type="Pfam" id="PF01027">
    <property type="entry name" value="Bax1-I"/>
    <property type="match status" value="1"/>
</dbReference>
<name>A0A833R7P0_9POAL</name>
<keyword evidence="5 6" id="KW-0472">Membrane</keyword>
<feature type="transmembrane region" description="Helical" evidence="6">
    <location>
        <begin position="174"/>
        <end position="191"/>
    </location>
</feature>
<dbReference type="AlphaFoldDB" id="A0A833R7P0"/>
<dbReference type="OrthoDB" id="1277691at2759"/>
<evidence type="ECO:0000256" key="2">
    <source>
        <dbReference type="ARBA" id="ARBA00010350"/>
    </source>
</evidence>
<feature type="transmembrane region" description="Helical" evidence="6">
    <location>
        <begin position="143"/>
        <end position="162"/>
    </location>
</feature>
<dbReference type="PANTHER" id="PTHR23291:SF32">
    <property type="entry name" value="BAX INHIBITOR 1"/>
    <property type="match status" value="1"/>
</dbReference>
<comment type="similarity">
    <text evidence="2 6">Belongs to the BI1 family.</text>
</comment>
<evidence type="ECO:0000256" key="5">
    <source>
        <dbReference type="ARBA" id="ARBA00023136"/>
    </source>
</evidence>
<dbReference type="InterPro" id="IPR006214">
    <property type="entry name" value="Bax_inhibitor_1-related"/>
</dbReference>
<evidence type="ECO:0000313" key="7">
    <source>
        <dbReference type="EMBL" id="KAF3336122.1"/>
    </source>
</evidence>
<comment type="caution">
    <text evidence="7">The sequence shown here is derived from an EMBL/GenBank/DDBJ whole genome shotgun (WGS) entry which is preliminary data.</text>
</comment>
<evidence type="ECO:0000313" key="8">
    <source>
        <dbReference type="Proteomes" id="UP000623129"/>
    </source>
</evidence>
<evidence type="ECO:0000256" key="1">
    <source>
        <dbReference type="ARBA" id="ARBA00004141"/>
    </source>
</evidence>
<proteinExistence type="inferred from homology"/>
<reference evidence="7" key="1">
    <citation type="submission" date="2020-01" db="EMBL/GenBank/DDBJ databases">
        <title>Genome sequence of Kobresia littledalei, the first chromosome-level genome in the family Cyperaceae.</title>
        <authorList>
            <person name="Qu G."/>
        </authorList>
    </citation>
    <scope>NUCLEOTIDE SEQUENCE</scope>
    <source>
        <strain evidence="7">C.B.Clarke</strain>
        <tissue evidence="7">Leaf</tissue>
    </source>
</reference>
<keyword evidence="8" id="KW-1185">Reference proteome</keyword>
<dbReference type="PANTHER" id="PTHR23291">
    <property type="entry name" value="BAX INHIBITOR-RELATED"/>
    <property type="match status" value="1"/>
</dbReference>
<gene>
    <name evidence="7" type="ORF">FCM35_KLT20629</name>
</gene>
<accession>A0A833R7P0</accession>
<feature type="transmembrane region" description="Helical" evidence="6">
    <location>
        <begin position="36"/>
        <end position="54"/>
    </location>
</feature>
<organism evidence="7 8">
    <name type="scientific">Carex littledalei</name>
    <dbReference type="NCBI Taxonomy" id="544730"/>
    <lineage>
        <taxon>Eukaryota</taxon>
        <taxon>Viridiplantae</taxon>
        <taxon>Streptophyta</taxon>
        <taxon>Embryophyta</taxon>
        <taxon>Tracheophyta</taxon>
        <taxon>Spermatophyta</taxon>
        <taxon>Magnoliopsida</taxon>
        <taxon>Liliopsida</taxon>
        <taxon>Poales</taxon>
        <taxon>Cyperaceae</taxon>
        <taxon>Cyperoideae</taxon>
        <taxon>Cariceae</taxon>
        <taxon>Carex</taxon>
        <taxon>Carex subgen. Euthyceras</taxon>
    </lineage>
</organism>
<dbReference type="EMBL" id="SWLB01000008">
    <property type="protein sequence ID" value="KAF3336122.1"/>
    <property type="molecule type" value="Genomic_DNA"/>
</dbReference>
<feature type="transmembrane region" description="Helical" evidence="6">
    <location>
        <begin position="89"/>
        <end position="110"/>
    </location>
</feature>
<evidence type="ECO:0000256" key="3">
    <source>
        <dbReference type="ARBA" id="ARBA00022692"/>
    </source>
</evidence>
<comment type="subcellular location">
    <subcellularLocation>
        <location evidence="1">Membrane</location>
        <topology evidence="1">Multi-pass membrane protein</topology>
    </subcellularLocation>
</comment>
<feature type="transmembrane region" description="Helical" evidence="6">
    <location>
        <begin position="116"/>
        <end position="136"/>
    </location>
</feature>
<dbReference type="Proteomes" id="UP000623129">
    <property type="component" value="Unassembled WGS sequence"/>
</dbReference>
<sequence>MAFFSSQGFSFGSTYNYDTIKNMGHISPMVQSHLKLVYLTLCCALASSAVGAYLHVMLNIGGLLTFIGGILSIGWLFSVPIFEERKRFGILMGGALLQGATIGPIVKTVVDFDPSILVSAFVGTALAFGCFSAAAMVARRREFLYLGGILSSGFSLLLLFQFGSSLFGFSATSFKIELYYGLVLFMGYIIFDTQDIIERAHNGDLDYIKHALTLFTDFIAVLVRILIIMVKNSSEKEDKKKKRRS</sequence>
<dbReference type="GO" id="GO:0016020">
    <property type="term" value="C:membrane"/>
    <property type="evidence" value="ECO:0007669"/>
    <property type="project" value="UniProtKB-SubCell"/>
</dbReference>
<evidence type="ECO:0000256" key="6">
    <source>
        <dbReference type="RuleBase" id="RU004379"/>
    </source>
</evidence>
<evidence type="ECO:0000256" key="4">
    <source>
        <dbReference type="ARBA" id="ARBA00022989"/>
    </source>
</evidence>
<protein>
    <submittedName>
        <fullName evidence="7">Bax inhibitor 1</fullName>
    </submittedName>
</protein>
<keyword evidence="4 6" id="KW-1133">Transmembrane helix</keyword>
<dbReference type="CDD" id="cd10430">
    <property type="entry name" value="BI-1"/>
    <property type="match status" value="1"/>
</dbReference>
<feature type="transmembrane region" description="Helical" evidence="6">
    <location>
        <begin position="60"/>
        <end position="82"/>
    </location>
</feature>
<keyword evidence="3 6" id="KW-0812">Transmembrane</keyword>
<feature type="transmembrane region" description="Helical" evidence="6">
    <location>
        <begin position="211"/>
        <end position="230"/>
    </location>
</feature>